<dbReference type="Gene3D" id="2.30.30.140">
    <property type="match status" value="1"/>
</dbReference>
<dbReference type="PROSITE" id="PS50812">
    <property type="entry name" value="PWWP"/>
    <property type="match status" value="1"/>
</dbReference>
<dbReference type="RefSeq" id="XP_030940535.1">
    <property type="nucleotide sequence ID" value="XM_031084675.1"/>
</dbReference>
<keyword evidence="4" id="KW-1185">Reference proteome</keyword>
<feature type="compositionally biased region" description="Polar residues" evidence="1">
    <location>
        <begin position="990"/>
        <end position="1001"/>
    </location>
</feature>
<feature type="region of interest" description="Disordered" evidence="1">
    <location>
        <begin position="563"/>
        <end position="641"/>
    </location>
</feature>
<dbReference type="SUPFAM" id="SSF63748">
    <property type="entry name" value="Tudor/PWWP/MBT"/>
    <property type="match status" value="1"/>
</dbReference>
<dbReference type="RefSeq" id="XP_030940534.1">
    <property type="nucleotide sequence ID" value="XM_031084674.1"/>
</dbReference>
<feature type="compositionally biased region" description="Basic and acidic residues" evidence="1">
    <location>
        <begin position="596"/>
        <end position="606"/>
    </location>
</feature>
<dbReference type="EnsemblPlants" id="QL10p011511:mrna">
    <property type="protein sequence ID" value="QL10p011511:mrna:CDS:2"/>
    <property type="gene ID" value="QL10p011511"/>
</dbReference>
<feature type="region of interest" description="Disordered" evidence="1">
    <location>
        <begin position="1118"/>
        <end position="1158"/>
    </location>
</feature>
<feature type="region of interest" description="Disordered" evidence="1">
    <location>
        <begin position="803"/>
        <end position="829"/>
    </location>
</feature>
<feature type="compositionally biased region" description="Basic residues" evidence="1">
    <location>
        <begin position="1128"/>
        <end position="1137"/>
    </location>
</feature>
<dbReference type="InterPro" id="IPR000313">
    <property type="entry name" value="PWWP_dom"/>
</dbReference>
<feature type="compositionally biased region" description="Basic and acidic residues" evidence="1">
    <location>
        <begin position="631"/>
        <end position="641"/>
    </location>
</feature>
<gene>
    <name evidence="3" type="primary">LOC115965446</name>
</gene>
<evidence type="ECO:0000256" key="1">
    <source>
        <dbReference type="SAM" id="MobiDB-lite"/>
    </source>
</evidence>
<feature type="compositionally biased region" description="Basic residues" evidence="1">
    <location>
        <begin position="1077"/>
        <end position="1086"/>
    </location>
</feature>
<dbReference type="GeneID" id="115965446"/>
<dbReference type="CDD" id="cd05162">
    <property type="entry name" value="PWWP"/>
    <property type="match status" value="1"/>
</dbReference>
<dbReference type="PANTHER" id="PTHR42851">
    <property type="entry name" value="ALDOLASE-RELATED"/>
    <property type="match status" value="1"/>
</dbReference>
<dbReference type="Gramene" id="QL10p011511:mrna">
    <property type="protein sequence ID" value="QL10p011511:mrna:CDS:2"/>
    <property type="gene ID" value="QL10p011511"/>
</dbReference>
<dbReference type="InParanoid" id="A0A7N2MN48"/>
<feature type="compositionally biased region" description="Polar residues" evidence="1">
    <location>
        <begin position="566"/>
        <end position="589"/>
    </location>
</feature>
<dbReference type="OMA" id="MGLQANP"/>
<dbReference type="Pfam" id="PF00855">
    <property type="entry name" value="PWWP"/>
    <property type="match status" value="1"/>
</dbReference>
<feature type="region of interest" description="Disordered" evidence="1">
    <location>
        <begin position="851"/>
        <end position="894"/>
    </location>
</feature>
<dbReference type="SMART" id="SM00293">
    <property type="entry name" value="PWWP"/>
    <property type="match status" value="1"/>
</dbReference>
<feature type="region of interest" description="Disordered" evidence="1">
    <location>
        <begin position="967"/>
        <end position="1001"/>
    </location>
</feature>
<name>A0A7N2MN48_QUELO</name>
<feature type="region of interest" description="Disordered" evidence="1">
    <location>
        <begin position="1"/>
        <end position="25"/>
    </location>
</feature>
<dbReference type="OrthoDB" id="21615at2759"/>
<protein>
    <recommendedName>
        <fullName evidence="2">PWWP domain-containing protein</fullName>
    </recommendedName>
</protein>
<evidence type="ECO:0000313" key="4">
    <source>
        <dbReference type="Proteomes" id="UP000594261"/>
    </source>
</evidence>
<evidence type="ECO:0000259" key="2">
    <source>
        <dbReference type="PROSITE" id="PS50812"/>
    </source>
</evidence>
<dbReference type="KEGG" id="qlo:115965446"/>
<feature type="domain" description="PWWP" evidence="2">
    <location>
        <begin position="360"/>
        <end position="421"/>
    </location>
</feature>
<dbReference type="InterPro" id="IPR053063">
    <property type="entry name" value="PWWP_domain_containing_PDP"/>
</dbReference>
<proteinExistence type="predicted"/>
<accession>A0A7N2MN48</accession>
<dbReference type="EMBL" id="LRBV02000010">
    <property type="status" value="NOT_ANNOTATED_CDS"/>
    <property type="molecule type" value="Genomic_DNA"/>
</dbReference>
<feature type="compositionally biased region" description="Basic and acidic residues" evidence="1">
    <location>
        <begin position="8"/>
        <end position="21"/>
    </location>
</feature>
<reference evidence="3 4" key="1">
    <citation type="journal article" date="2016" name="G3 (Bethesda)">
        <title>First Draft Assembly and Annotation of the Genome of a California Endemic Oak Quercus lobata Nee (Fagaceae).</title>
        <authorList>
            <person name="Sork V.L."/>
            <person name="Fitz-Gibbon S.T."/>
            <person name="Puiu D."/>
            <person name="Crepeau M."/>
            <person name="Gugger P.F."/>
            <person name="Sherman R."/>
            <person name="Stevens K."/>
            <person name="Langley C.H."/>
            <person name="Pellegrini M."/>
            <person name="Salzberg S.L."/>
        </authorList>
    </citation>
    <scope>NUCLEOTIDE SEQUENCE [LARGE SCALE GENOMIC DNA]</scope>
    <source>
        <strain evidence="3 4">cv. SW786</strain>
    </source>
</reference>
<feature type="compositionally biased region" description="Polar residues" evidence="1">
    <location>
        <begin position="803"/>
        <end position="815"/>
    </location>
</feature>
<reference evidence="3" key="2">
    <citation type="submission" date="2021-01" db="UniProtKB">
        <authorList>
            <consortium name="EnsemblPlants"/>
        </authorList>
    </citation>
    <scope>IDENTIFICATION</scope>
</reference>
<dbReference type="PANTHER" id="PTHR42851:SF8">
    <property type="entry name" value="PWWP DOMAIN-CONTAINING PROTEIN"/>
    <property type="match status" value="1"/>
</dbReference>
<evidence type="ECO:0000313" key="3">
    <source>
        <dbReference type="EnsemblPlants" id="QL10p011511:mrna:CDS:2"/>
    </source>
</evidence>
<dbReference type="FunCoup" id="A0A7N2MN48">
    <property type="interactions" value="88"/>
</dbReference>
<organism evidence="3 4">
    <name type="scientific">Quercus lobata</name>
    <name type="common">Valley oak</name>
    <dbReference type="NCBI Taxonomy" id="97700"/>
    <lineage>
        <taxon>Eukaryota</taxon>
        <taxon>Viridiplantae</taxon>
        <taxon>Streptophyta</taxon>
        <taxon>Embryophyta</taxon>
        <taxon>Tracheophyta</taxon>
        <taxon>Spermatophyta</taxon>
        <taxon>Magnoliopsida</taxon>
        <taxon>eudicotyledons</taxon>
        <taxon>Gunneridae</taxon>
        <taxon>Pentapetalae</taxon>
        <taxon>rosids</taxon>
        <taxon>fabids</taxon>
        <taxon>Fagales</taxon>
        <taxon>Fagaceae</taxon>
        <taxon>Quercus</taxon>
    </lineage>
</organism>
<dbReference type="Proteomes" id="UP000594261">
    <property type="component" value="Chromosome 10"/>
</dbReference>
<feature type="region of interest" description="Disordered" evidence="1">
    <location>
        <begin position="1071"/>
        <end position="1094"/>
    </location>
</feature>
<feature type="compositionally biased region" description="Basic and acidic residues" evidence="1">
    <location>
        <begin position="853"/>
        <end position="864"/>
    </location>
</feature>
<sequence>MESPKTPETLEAHDPRDKSLEESSGFAGLFNSSGNYNGFESILEISAGGNDKWVDVNDNGVGVDNVEAVNGVVGVEERDGGVEGENVFVGVEPMVSIEEGGMDSVGVDNVEVMNGVIEVEERDGGVEGKNVFVGVESMVSIEEGGMDGVGVDNVEVVEGVVKVEERDGGVEGECVSVGVESMVSVEEGGMGGIGIDVVELVNGEVEVEERDGGVEGENVVVGVESMTNIGEGGMDGVSIEKGYMVDGEVDRDNVVVGVESKLDGDLVGLVSNGCEDVGVEKIVQEEGMKEDNGSGLDEIHPAKKIEVSGDGILLFVDICGPSDGLDEEECFELTGSGEKSKEAEDEEESGIENQEYNFSVGDVVWVKTKSKTWWPGKIYDPLDAPEHAAKGDQRNCLLIGYIRSSHVAWCSPSQLKPFHKYFENMLRENKSRSFLGAVEKAAQEFGRRVKLEMTCSCALKQIQLSAQSPQSKEGATGPDPVSGEVDEFSVSQFQPANFLAQLKKFALAVCKPGMIEFAVAQNRVSAFYSSRGHLQLPMHQLRETNVVEDNDDEMLMVKRKSDIQIEDQSTQPAEENLQSTPLTRLQKQSKVSRHQVFSEEKNEENCKSNVANKVTVSSGKASKLKKRKRAKDSEVEGGSKGRIETGFESRERKKSRYLSYPYINWEQKGLPAETEDPKAPIAPDGEDADISSDHITESPAIAKCSSKRFWSKWYKKVISGSNRNGNSKLINESSAQLLSELRFTAVNCLYPIEKENFDSIEWFFSRYRISVYHDESIYELSCKNMAGQNETIAAEPNLFKNNLLENQHPSPATKSGSKKRKKRETLQRSVAELTSSIPNVVGNNVSGVLDVNKSPDTHTGKDSIEISLPSSNPKPEGKIGKKKGKATSGRLKTKPLSGLSDVNINIATSSSFMKDHHLMSNGKPKQTQLNNGASPMGLQTEQVTGIPDLNGNIATHLPFVEDQPAMAHVASASKPEKKKRKRKEAASGHSGIQTTSGVQHLNGDITTTGSLVIDLGVVSPHSFEGITQKNDREGKEEAPSLFMNSAGVLNFGGSNASPGFLVKDPQEIGLLSAEGKPRKRGRKRKDKAPAENKLTVGIPDLNGISGEYISFGKEIPETNGHLSQIKPERKKRQRKEKARSEHPRSKLTVRRPNTNKEAPGTALLLTFAPGVPVPSKEDFLATFCRFGPLKESETQSMKDSGSAQVVFLKSADAEEASRSLEMNNPFGAALVNYRLQNLSASSRVFEPEGPLLTTLGSPTKEGLMTPGKASGSVANPGEAPPLDFIRQNLQMMTSMLEKSGDNLSPEMRAKLESEIKGLLHKVTSMAGSSST</sequence>